<organism evidence="2 5">
    <name type="scientific">Ustilaginoidea virens</name>
    <name type="common">Rice false smut fungus</name>
    <name type="synonym">Villosiclava virens</name>
    <dbReference type="NCBI Taxonomy" id="1159556"/>
    <lineage>
        <taxon>Eukaryota</taxon>
        <taxon>Fungi</taxon>
        <taxon>Dikarya</taxon>
        <taxon>Ascomycota</taxon>
        <taxon>Pezizomycotina</taxon>
        <taxon>Sordariomycetes</taxon>
        <taxon>Hypocreomycetidae</taxon>
        <taxon>Hypocreales</taxon>
        <taxon>Clavicipitaceae</taxon>
        <taxon>Ustilaginoidea</taxon>
    </lineage>
</organism>
<reference evidence="3" key="3">
    <citation type="submission" date="2020-03" db="EMBL/GenBank/DDBJ databases">
        <title>A mixture of massive structural variations and highly conserved coding sequences in Ustilaginoidea virens genome.</title>
        <authorList>
            <person name="Zhang K."/>
            <person name="Zhao Z."/>
            <person name="Zhang Z."/>
            <person name="Li Y."/>
            <person name="Hsiang T."/>
            <person name="Sun W."/>
        </authorList>
    </citation>
    <scope>NUCLEOTIDE SEQUENCE</scope>
    <source>
        <strain evidence="3">UV-8b</strain>
    </source>
</reference>
<reference evidence="2" key="1">
    <citation type="journal article" date="2016" name="Genome Announc.">
        <title>Genome Sequence of Ustilaginoidea virens IPU010, a Rice Pathogenic Fungus Causing False Smut.</title>
        <authorList>
            <person name="Kumagai T."/>
            <person name="Ishii T."/>
            <person name="Terai G."/>
            <person name="Umemura M."/>
            <person name="Machida M."/>
            <person name="Asai K."/>
        </authorList>
    </citation>
    <scope>NUCLEOTIDE SEQUENCE [LARGE SCALE GENOMIC DNA]</scope>
    <source>
        <strain evidence="2">IPU010</strain>
    </source>
</reference>
<dbReference type="KEGG" id="uvi:66063547"/>
<dbReference type="RefSeq" id="XP_042996201.1">
    <property type="nucleotide sequence ID" value="XM_043140267.1"/>
</dbReference>
<evidence type="ECO:0000313" key="2">
    <source>
        <dbReference type="EMBL" id="GAO18904.1"/>
    </source>
</evidence>
<evidence type="ECO:0000256" key="1">
    <source>
        <dbReference type="SAM" id="MobiDB-lite"/>
    </source>
</evidence>
<gene>
    <name evidence="3" type="ORF">UV8b_02769</name>
    <name evidence="2" type="ORF">UVI_02030730</name>
</gene>
<keyword evidence="4" id="KW-1185">Reference proteome</keyword>
<evidence type="ECO:0000313" key="4">
    <source>
        <dbReference type="Proteomes" id="UP000027002"/>
    </source>
</evidence>
<dbReference type="GeneID" id="66063547"/>
<reference evidence="5" key="2">
    <citation type="journal article" date="2016" name="Genome Announc.">
        <title>Genome sequence of Ustilaginoidea virens IPU010, a rice pathogenic fungus causing false smut.</title>
        <authorList>
            <person name="Kumagai T."/>
            <person name="Ishii T."/>
            <person name="Terai G."/>
            <person name="Umemura M."/>
            <person name="Machida M."/>
            <person name="Asai K."/>
        </authorList>
    </citation>
    <scope>NUCLEOTIDE SEQUENCE [LARGE SCALE GENOMIC DNA]</scope>
    <source>
        <strain evidence="5">IPU010</strain>
    </source>
</reference>
<dbReference type="AlphaFoldDB" id="A0A1B5L5Q8"/>
<dbReference type="Proteomes" id="UP000027002">
    <property type="component" value="Chromosome 2"/>
</dbReference>
<proteinExistence type="predicted"/>
<evidence type="ECO:0000313" key="5">
    <source>
        <dbReference type="Proteomes" id="UP000054053"/>
    </source>
</evidence>
<sequence length="573" mass="63317">MMRRAAPRASQLNQLTKADLRSGRRQRRFKTFVKRVDKNNEIYYTRARNSLADHPHPDPDKQYEFFAMPDLLLDLDAEGTRLVRPFADADEQLFKANWGESPERTAARSILKQMEEQVYESRQKVQAMRAQTTTIWRITPHDVISTALHGGSATQTTPARDILSHNRRPGLDSTQVSQQRWQRLDLTEKLRAENGIPPHAVDDDQLLLRWMTLRRKALRTCPKSKTAPPSPSHVIEAIKAQSSLMGIRRLVFQCLAAGTSISSFQRDTEADSNLPRHIRDACIRILSQDAAAAADSSLRIDALAFLGNLAERLLAMGAHLDPLLCGTALALSAQSCSLEVTSVWLHRCHQASRRPESADASFMEDLLTALTSLCSRLSTRDDGGGPPSMHDAKSRQLLLQLLTGIDENKRLASDSFRSFAVACLDDGSRAAANAQRAVYAACIRLLGLLGAVRTLWREWRELPCLAGDAAPIPNQHDEAIALSFGAAMHQAVHVMGTADPDVLQDTSLGTRLEECVTMDYHAIEAHLGDAGGWRALDPCSALKCLPDGTTCRSTLNLPLEACVQKIKAWGTCE</sequence>
<dbReference type="Proteomes" id="UP000054053">
    <property type="component" value="Unassembled WGS sequence"/>
</dbReference>
<evidence type="ECO:0000313" key="3">
    <source>
        <dbReference type="EMBL" id="QUC18528.1"/>
    </source>
</evidence>
<dbReference type="EMBL" id="BBTG02000014">
    <property type="protein sequence ID" value="GAO18904.1"/>
    <property type="molecule type" value="Genomic_DNA"/>
</dbReference>
<accession>A0A1B5L5Q8</accession>
<dbReference type="OrthoDB" id="4581301at2759"/>
<dbReference type="EMBL" id="CP072754">
    <property type="protein sequence ID" value="QUC18528.1"/>
    <property type="molecule type" value="Genomic_DNA"/>
</dbReference>
<feature type="region of interest" description="Disordered" evidence="1">
    <location>
        <begin position="1"/>
        <end position="20"/>
    </location>
</feature>
<protein>
    <submittedName>
        <fullName evidence="2">Uncharacterized protein</fullName>
    </submittedName>
</protein>
<name>A0A1B5L5Q8_USTVR</name>